<name>A0A060C432_9HYPH</name>
<sequence>MTKEPDGGRTGKAATLAPLDDGAVDAIVAGRHGDPFSVLGVQESGGRLLARTFIPDAEEVEAFTLDDAPAGVLTRRHEAGFFEGPLTLRERRP</sequence>
<evidence type="ECO:0000313" key="2">
    <source>
        <dbReference type="EMBL" id="AIA87795.1"/>
    </source>
</evidence>
<dbReference type="EMBL" id="KF120522">
    <property type="protein sequence ID" value="AIA87795.1"/>
    <property type="molecule type" value="Genomic_DNA"/>
</dbReference>
<protein>
    <submittedName>
        <fullName evidence="2">CAZy families CBM48|GH13 protein</fullName>
    </submittedName>
</protein>
<feature type="domain" description="1,4-alpha-glucan branching enzyme GlgB N-terminal" evidence="1">
    <location>
        <begin position="23"/>
        <end position="88"/>
    </location>
</feature>
<proteinExistence type="predicted"/>
<accession>A0A060C432</accession>
<dbReference type="AlphaFoldDB" id="A0A060C432"/>
<evidence type="ECO:0000259" key="1">
    <source>
        <dbReference type="Pfam" id="PF22019"/>
    </source>
</evidence>
<dbReference type="InterPro" id="IPR014756">
    <property type="entry name" value="Ig_E-set"/>
</dbReference>
<dbReference type="Pfam" id="PF22019">
    <property type="entry name" value="GlgB_N"/>
    <property type="match status" value="1"/>
</dbReference>
<feature type="non-terminal residue" evidence="2">
    <location>
        <position position="93"/>
    </location>
</feature>
<dbReference type="InterPro" id="IPR054169">
    <property type="entry name" value="GlgB_N"/>
</dbReference>
<organism evidence="2">
    <name type="scientific">uncultured Mesorhizobium sp</name>
    <dbReference type="NCBI Taxonomy" id="233795"/>
    <lineage>
        <taxon>Bacteria</taxon>
        <taxon>Pseudomonadati</taxon>
        <taxon>Pseudomonadota</taxon>
        <taxon>Alphaproteobacteria</taxon>
        <taxon>Hyphomicrobiales</taxon>
        <taxon>Phyllobacteriaceae</taxon>
        <taxon>Mesorhizobium</taxon>
        <taxon>environmental samples</taxon>
    </lineage>
</organism>
<dbReference type="SUPFAM" id="SSF81296">
    <property type="entry name" value="E set domains"/>
    <property type="match status" value="1"/>
</dbReference>
<reference evidence="2" key="1">
    <citation type="journal article" date="2013" name="Environ. Microbiol.">
        <title>Seasonally variable intestinal metagenomes of the red palm weevil (Rhynchophorus ferrugineus).</title>
        <authorList>
            <person name="Jia S."/>
            <person name="Zhang X."/>
            <person name="Zhang G."/>
            <person name="Yin A."/>
            <person name="Zhang S."/>
            <person name="Li F."/>
            <person name="Wang L."/>
            <person name="Zhao D."/>
            <person name="Yun Q."/>
            <person name="Tala"/>
            <person name="Wang J."/>
            <person name="Sun G."/>
            <person name="Baabdullah M."/>
            <person name="Yu X."/>
            <person name="Hu S."/>
            <person name="Al-Mssallem I.S."/>
            <person name="Yu J."/>
        </authorList>
    </citation>
    <scope>NUCLEOTIDE SEQUENCE</scope>
</reference>